<protein>
    <recommendedName>
        <fullName evidence="3">Secretion system C-terminal sorting domain-containing protein</fullName>
    </recommendedName>
</protein>
<accession>A0A1V9E418</accession>
<organism evidence="1 2">
    <name type="scientific">Niastella yeongjuensis</name>
    <dbReference type="NCBI Taxonomy" id="354355"/>
    <lineage>
        <taxon>Bacteria</taxon>
        <taxon>Pseudomonadati</taxon>
        <taxon>Bacteroidota</taxon>
        <taxon>Chitinophagia</taxon>
        <taxon>Chitinophagales</taxon>
        <taxon>Chitinophagaceae</taxon>
        <taxon>Niastella</taxon>
    </lineage>
</organism>
<dbReference type="EMBL" id="LVXG01000075">
    <property type="protein sequence ID" value="OQP40655.1"/>
    <property type="molecule type" value="Genomic_DNA"/>
</dbReference>
<dbReference type="AlphaFoldDB" id="A0A1V9E418"/>
<dbReference type="NCBIfam" id="TIGR04183">
    <property type="entry name" value="Por_Secre_tail"/>
    <property type="match status" value="1"/>
</dbReference>
<dbReference type="OrthoDB" id="1449234at2"/>
<evidence type="ECO:0000313" key="1">
    <source>
        <dbReference type="EMBL" id="OQP40655.1"/>
    </source>
</evidence>
<keyword evidence="2" id="KW-1185">Reference proteome</keyword>
<proteinExistence type="predicted"/>
<evidence type="ECO:0000313" key="2">
    <source>
        <dbReference type="Proteomes" id="UP000192610"/>
    </source>
</evidence>
<dbReference type="Proteomes" id="UP000192610">
    <property type="component" value="Unassembled WGS sequence"/>
</dbReference>
<evidence type="ECO:0008006" key="3">
    <source>
        <dbReference type="Google" id="ProtNLM"/>
    </source>
</evidence>
<reference evidence="2" key="1">
    <citation type="submission" date="2016-04" db="EMBL/GenBank/DDBJ databases">
        <authorList>
            <person name="Chen L."/>
            <person name="Zhuang W."/>
            <person name="Wang G."/>
        </authorList>
    </citation>
    <scope>NUCLEOTIDE SEQUENCE [LARGE SCALE GENOMIC DNA]</scope>
    <source>
        <strain evidence="2">17621</strain>
    </source>
</reference>
<comment type="caution">
    <text evidence="1">The sequence shown here is derived from an EMBL/GenBank/DDBJ whole genome shotgun (WGS) entry which is preliminary data.</text>
</comment>
<gene>
    <name evidence="1" type="ORF">A4H97_34240</name>
</gene>
<name>A0A1V9E418_9BACT</name>
<dbReference type="InterPro" id="IPR026444">
    <property type="entry name" value="Secre_tail"/>
</dbReference>
<sequence length="67" mass="7276">MVNIAGFYSSENDGVLRVNDAMGRLVFSRTLATGNQSITLPASLSGMYYYSIQNNKGQLTSGKLIIQ</sequence>